<reference evidence="6 7" key="1">
    <citation type="submission" date="2019-05" db="EMBL/GenBank/DDBJ databases">
        <title>Ruegeria sp. nov., isolated from tidal flat.</title>
        <authorList>
            <person name="Kim W."/>
        </authorList>
    </citation>
    <scope>NUCLEOTIDE SEQUENCE [LARGE SCALE GENOMIC DNA]</scope>
    <source>
        <strain evidence="6 7">CAU 1488</strain>
    </source>
</reference>
<feature type="compositionally biased region" description="Polar residues" evidence="5">
    <location>
        <begin position="87"/>
        <end position="100"/>
    </location>
</feature>
<organism evidence="6 7">
    <name type="scientific">Ruegeria sediminis</name>
    <dbReference type="NCBI Taxonomy" id="2583820"/>
    <lineage>
        <taxon>Bacteria</taxon>
        <taxon>Pseudomonadati</taxon>
        <taxon>Pseudomonadota</taxon>
        <taxon>Alphaproteobacteria</taxon>
        <taxon>Rhodobacterales</taxon>
        <taxon>Roseobacteraceae</taxon>
        <taxon>Ruegeria</taxon>
    </lineage>
</organism>
<accession>A0ABY2WUB7</accession>
<comment type="caution">
    <text evidence="6">The sequence shown here is derived from an EMBL/GenBank/DDBJ whole genome shotgun (WGS) entry which is preliminary data.</text>
</comment>
<dbReference type="Pfam" id="PF03927">
    <property type="entry name" value="NapD"/>
    <property type="match status" value="1"/>
</dbReference>
<keyword evidence="2 4" id="KW-0963">Cytoplasm</keyword>
<name>A0ABY2WUB7_9RHOB</name>
<protein>
    <recommendedName>
        <fullName evidence="4">Chaperone NapD</fullName>
    </recommendedName>
    <alternativeName>
        <fullName evidence="4">NapA signal peptide-binding chaperone NapD</fullName>
    </alternativeName>
</protein>
<evidence type="ECO:0000313" key="7">
    <source>
        <dbReference type="Proteomes" id="UP001193035"/>
    </source>
</evidence>
<evidence type="ECO:0000256" key="3">
    <source>
        <dbReference type="ARBA" id="ARBA00023186"/>
    </source>
</evidence>
<dbReference type="RefSeq" id="WP_138844214.1">
    <property type="nucleotide sequence ID" value="NZ_VCPD01000006.1"/>
</dbReference>
<proteinExistence type="inferred from homology"/>
<dbReference type="Gene3D" id="3.30.70.920">
    <property type="match status" value="1"/>
</dbReference>
<evidence type="ECO:0000256" key="5">
    <source>
        <dbReference type="SAM" id="MobiDB-lite"/>
    </source>
</evidence>
<evidence type="ECO:0000256" key="4">
    <source>
        <dbReference type="HAMAP-Rule" id="MF_02200"/>
    </source>
</evidence>
<evidence type="ECO:0000256" key="1">
    <source>
        <dbReference type="ARBA" id="ARBA00004496"/>
    </source>
</evidence>
<feature type="region of interest" description="Disordered" evidence="5">
    <location>
        <begin position="80"/>
        <end position="100"/>
    </location>
</feature>
<dbReference type="HAMAP" id="MF_02200">
    <property type="entry name" value="NapD"/>
    <property type="match status" value="1"/>
</dbReference>
<dbReference type="EMBL" id="VCPD01000006">
    <property type="protein sequence ID" value="TMV05614.1"/>
    <property type="molecule type" value="Genomic_DNA"/>
</dbReference>
<dbReference type="PANTHER" id="PTHR38603">
    <property type="entry name" value="CHAPERONE NAPD"/>
    <property type="match status" value="1"/>
</dbReference>
<evidence type="ECO:0000313" key="6">
    <source>
        <dbReference type="EMBL" id="TMV05614.1"/>
    </source>
</evidence>
<keyword evidence="3 4" id="KW-0143">Chaperone</keyword>
<comment type="subunit">
    <text evidence="4">Interacts with the cytoplasmic NapA precursor.</text>
</comment>
<keyword evidence="7" id="KW-1185">Reference proteome</keyword>
<evidence type="ECO:0000256" key="2">
    <source>
        <dbReference type="ARBA" id="ARBA00022490"/>
    </source>
</evidence>
<gene>
    <name evidence="4" type="primary">napD</name>
    <name evidence="6" type="ORF">FGK63_16355</name>
</gene>
<dbReference type="InterPro" id="IPR005623">
    <property type="entry name" value="Chaperone_NapD_NO3_reduct"/>
</dbReference>
<comment type="subcellular location">
    <subcellularLocation>
        <location evidence="1 4">Cytoplasm</location>
    </subcellularLocation>
</comment>
<comment type="function">
    <text evidence="4">Chaperone for NapA, the catalytic subunit of the periplasmic nitrate reductase. It binds directly and specifically to the twin-arginine signal peptide of NapA, preventing premature interaction with the Tat translocase and premature export.</text>
</comment>
<dbReference type="PANTHER" id="PTHR38603:SF1">
    <property type="entry name" value="CHAPERONE NAPD"/>
    <property type="match status" value="1"/>
</dbReference>
<sequence length="100" mass="10668">MNICGCLVHVLPERTEAAAAEMAAMDGVEIHARSEDGRFVVVVEDTEAHLASDTIMALHQVAGVVSLTLTYHHFEDLAEAGKRPASLSPSQAGAQTNDHF</sequence>
<comment type="similarity">
    <text evidence="4">Belongs to the NapD family.</text>
</comment>
<dbReference type="Proteomes" id="UP001193035">
    <property type="component" value="Unassembled WGS sequence"/>
</dbReference>